<evidence type="ECO:0000259" key="2">
    <source>
        <dbReference type="Pfam" id="PF00789"/>
    </source>
</evidence>
<keyword evidence="4" id="KW-1185">Reference proteome</keyword>
<evidence type="ECO:0000313" key="4">
    <source>
        <dbReference type="Proteomes" id="UP000008076"/>
    </source>
</evidence>
<dbReference type="GO" id="GO:0036503">
    <property type="term" value="P:ERAD pathway"/>
    <property type="evidence" value="ECO:0007669"/>
    <property type="project" value="TreeGrafter"/>
</dbReference>
<dbReference type="AlphaFoldDB" id="B0E8D2"/>
<feature type="compositionally biased region" description="Polar residues" evidence="1">
    <location>
        <begin position="364"/>
        <end position="374"/>
    </location>
</feature>
<gene>
    <name evidence="3" type="ORF">EDI_238250</name>
</gene>
<dbReference type="RefSeq" id="XP_001734623.1">
    <property type="nucleotide sequence ID" value="XM_001734571.1"/>
</dbReference>
<dbReference type="GeneID" id="5879539"/>
<feature type="domain" description="UBX" evidence="2">
    <location>
        <begin position="256"/>
        <end position="315"/>
    </location>
</feature>
<dbReference type="Proteomes" id="UP000008076">
    <property type="component" value="Unassembled WGS sequence"/>
</dbReference>
<dbReference type="VEuPathDB" id="AmoebaDB:EDI_238250"/>
<sequence length="390" mass="45993">MNIWYEGSISDEITKAFTENKIIVIVAIDDREESLLLKNLIENNLSTIFTTSCSGILIKENSENINFFKQLYKNEIHFPSLFLFNKNGLTTVLTDEKLTVPEITSSIIQCTLVSLPSPQDQPQNQSDNSKKENTLTKPLSTEVSLLEETPDSEDILQQRRKESQELEHEEKLRREKNRQLLEEKRKREEIKQRNEEIELKLQELSDKKYAERVTLEILAEKEQQKQKVKEEELRIKEIEEKKRQEELERKNEMKKFVQVAFRLPSSETIKQPFEKTDTIADCFAFLETKGYKKREIELLNSLKRTPLNDEKLKMEIFYPSIVIHVVKKKDLGVVKKAENKSSKPSDRIIEQDQERQQRNGYQALDQQENPQENVPKNKFLRFMKGFLTRK</sequence>
<dbReference type="PANTHER" id="PTHR46424">
    <property type="entry name" value="UBX DOMAIN-CONTAINING PROTEIN 4"/>
    <property type="match status" value="1"/>
</dbReference>
<evidence type="ECO:0000256" key="1">
    <source>
        <dbReference type="SAM" id="MobiDB-lite"/>
    </source>
</evidence>
<dbReference type="OrthoDB" id="29958at2759"/>
<dbReference type="Pfam" id="PF00789">
    <property type="entry name" value="UBX"/>
    <property type="match status" value="1"/>
</dbReference>
<feature type="region of interest" description="Disordered" evidence="1">
    <location>
        <begin position="337"/>
        <end position="376"/>
    </location>
</feature>
<dbReference type="SUPFAM" id="SSF54236">
    <property type="entry name" value="Ubiquitin-like"/>
    <property type="match status" value="1"/>
</dbReference>
<dbReference type="Pfam" id="PF23187">
    <property type="entry name" value="UBX7_N"/>
    <property type="match status" value="1"/>
</dbReference>
<reference evidence="4" key="1">
    <citation type="submission" date="2007-12" db="EMBL/GenBank/DDBJ databases">
        <title>Annotation of Entamoeba dispar SAW760.</title>
        <authorList>
            <person name="Lorenzi H."/>
            <person name="Inman J."/>
            <person name="Schobel S."/>
            <person name="Amedeo P."/>
            <person name="Caler E."/>
        </authorList>
    </citation>
    <scope>NUCLEOTIDE SEQUENCE [LARGE SCALE GENOMIC DNA]</scope>
    <source>
        <strain evidence="4">ATCC PRA-260 / SAW760</strain>
    </source>
</reference>
<accession>B0E8D2</accession>
<dbReference type="EMBL" id="DS548146">
    <property type="protein sequence ID" value="EDR29257.1"/>
    <property type="molecule type" value="Genomic_DNA"/>
</dbReference>
<protein>
    <recommendedName>
        <fullName evidence="2">UBX domain-containing protein</fullName>
    </recommendedName>
</protein>
<dbReference type="InterPro" id="IPR029071">
    <property type="entry name" value="Ubiquitin-like_domsf"/>
</dbReference>
<feature type="compositionally biased region" description="Basic and acidic residues" evidence="1">
    <location>
        <begin position="337"/>
        <end position="357"/>
    </location>
</feature>
<dbReference type="GO" id="GO:0005783">
    <property type="term" value="C:endoplasmic reticulum"/>
    <property type="evidence" value="ECO:0007669"/>
    <property type="project" value="TreeGrafter"/>
</dbReference>
<feature type="compositionally biased region" description="Low complexity" evidence="1">
    <location>
        <begin position="116"/>
        <end position="127"/>
    </location>
</feature>
<organism evidence="4">
    <name type="scientific">Entamoeba dispar (strain ATCC PRA-260 / SAW760)</name>
    <dbReference type="NCBI Taxonomy" id="370354"/>
    <lineage>
        <taxon>Eukaryota</taxon>
        <taxon>Amoebozoa</taxon>
        <taxon>Evosea</taxon>
        <taxon>Archamoebae</taxon>
        <taxon>Mastigamoebida</taxon>
        <taxon>Entamoebidae</taxon>
        <taxon>Entamoeba</taxon>
    </lineage>
</organism>
<dbReference type="eggNOG" id="ENOG502RCB2">
    <property type="taxonomic scope" value="Eukaryota"/>
</dbReference>
<proteinExistence type="predicted"/>
<feature type="compositionally biased region" description="Basic and acidic residues" evidence="1">
    <location>
        <begin position="156"/>
        <end position="172"/>
    </location>
</feature>
<dbReference type="PANTHER" id="PTHR46424:SF1">
    <property type="entry name" value="UBX DOMAIN-CONTAINING PROTEIN 4"/>
    <property type="match status" value="1"/>
</dbReference>
<evidence type="ECO:0000313" key="3">
    <source>
        <dbReference type="EMBL" id="EDR29257.1"/>
    </source>
</evidence>
<feature type="region of interest" description="Disordered" evidence="1">
    <location>
        <begin position="115"/>
        <end position="172"/>
    </location>
</feature>
<dbReference type="Gene3D" id="3.10.20.90">
    <property type="entry name" value="Phosphatidylinositol 3-kinase Catalytic Subunit, Chain A, domain 1"/>
    <property type="match status" value="1"/>
</dbReference>
<dbReference type="InterPro" id="IPR001012">
    <property type="entry name" value="UBX_dom"/>
</dbReference>
<name>B0E8D2_ENTDS</name>
<dbReference type="OMA" id="IWYEGSI"/>
<dbReference type="KEGG" id="edi:EDI_238250"/>